<reference evidence="1 2" key="1">
    <citation type="journal article" date="2016" name="Nat. Commun.">
        <title>Thousands of microbial genomes shed light on interconnected biogeochemical processes in an aquifer system.</title>
        <authorList>
            <person name="Anantharaman K."/>
            <person name="Brown C.T."/>
            <person name="Hug L.A."/>
            <person name="Sharon I."/>
            <person name="Castelle C.J."/>
            <person name="Probst A.J."/>
            <person name="Thomas B.C."/>
            <person name="Singh A."/>
            <person name="Wilkins M.J."/>
            <person name="Karaoz U."/>
            <person name="Brodie E.L."/>
            <person name="Williams K.H."/>
            <person name="Hubbard S.S."/>
            <person name="Banfield J.F."/>
        </authorList>
    </citation>
    <scope>NUCLEOTIDE SEQUENCE [LARGE SCALE GENOMIC DNA]</scope>
</reference>
<comment type="caution">
    <text evidence="1">The sequence shown here is derived from an EMBL/GenBank/DDBJ whole genome shotgun (WGS) entry which is preliminary data.</text>
</comment>
<protein>
    <recommendedName>
        <fullName evidence="3">V-type ATP synthase subunit E</fullName>
    </recommendedName>
</protein>
<organism evidence="1 2">
    <name type="scientific">Candidatus Kaiserbacteria bacterium RIFCSPLOWO2_12_FULL_53_8</name>
    <dbReference type="NCBI Taxonomy" id="1798529"/>
    <lineage>
        <taxon>Bacteria</taxon>
        <taxon>Candidatus Kaiseribacteriota</taxon>
    </lineage>
</organism>
<evidence type="ECO:0008006" key="3">
    <source>
        <dbReference type="Google" id="ProtNLM"/>
    </source>
</evidence>
<dbReference type="SUPFAM" id="SSF160527">
    <property type="entry name" value="V-type ATPase subunit E-like"/>
    <property type="match status" value="1"/>
</dbReference>
<sequence>MAIDNILAAITQETDRRIAGAKEAHAKRIAMLRDESAQRIRTRKQEIDAQHKQEIDDLRLKAETHRSQQRRNGILNKKQELLERCYSDVQKALAKSDTATLGAFLVSCLKGISGAGEVRPVAAHKALLEKIADKSRFTIGKSIDAVGGFVFVSDKQEHDYTFERFVTATLRPQTEVEVSQALFA</sequence>
<dbReference type="EMBL" id="MFMQ01000022">
    <property type="protein sequence ID" value="OGG92049.1"/>
    <property type="molecule type" value="Genomic_DNA"/>
</dbReference>
<dbReference type="AlphaFoldDB" id="A0A1F6G1S0"/>
<proteinExistence type="predicted"/>
<evidence type="ECO:0000313" key="2">
    <source>
        <dbReference type="Proteomes" id="UP000178601"/>
    </source>
</evidence>
<gene>
    <name evidence="1" type="ORF">A3H16_01390</name>
</gene>
<dbReference type="Proteomes" id="UP000178601">
    <property type="component" value="Unassembled WGS sequence"/>
</dbReference>
<name>A0A1F6G1S0_9BACT</name>
<accession>A0A1F6G1S0</accession>
<evidence type="ECO:0000313" key="1">
    <source>
        <dbReference type="EMBL" id="OGG92049.1"/>
    </source>
</evidence>